<evidence type="ECO:0000313" key="3">
    <source>
        <dbReference type="EMBL" id="MBD1548596.1"/>
    </source>
</evidence>
<dbReference type="Gene3D" id="3.40.50.1820">
    <property type="entry name" value="alpha/beta hydrolase"/>
    <property type="match status" value="1"/>
</dbReference>
<dbReference type="GO" id="GO:0016020">
    <property type="term" value="C:membrane"/>
    <property type="evidence" value="ECO:0007669"/>
    <property type="project" value="TreeGrafter"/>
</dbReference>
<evidence type="ECO:0000259" key="2">
    <source>
        <dbReference type="Pfam" id="PF12697"/>
    </source>
</evidence>
<dbReference type="SUPFAM" id="SSF53474">
    <property type="entry name" value="alpha/beta-Hydrolases"/>
    <property type="match status" value="1"/>
</dbReference>
<dbReference type="InterPro" id="IPR000073">
    <property type="entry name" value="AB_hydrolase_1"/>
</dbReference>
<dbReference type="GO" id="GO:0016787">
    <property type="term" value="F:hydrolase activity"/>
    <property type="evidence" value="ECO:0007669"/>
    <property type="project" value="UniProtKB-KW"/>
</dbReference>
<dbReference type="InterPro" id="IPR029058">
    <property type="entry name" value="AB_hydrolase_fold"/>
</dbReference>
<dbReference type="AlphaFoldDB" id="A0A926P229"/>
<dbReference type="Proteomes" id="UP000598467">
    <property type="component" value="Unassembled WGS sequence"/>
</dbReference>
<dbReference type="RefSeq" id="WP_190293283.1">
    <property type="nucleotide sequence ID" value="NZ_JABFCZ010000024.1"/>
</dbReference>
<evidence type="ECO:0000256" key="1">
    <source>
        <dbReference type="ARBA" id="ARBA00022801"/>
    </source>
</evidence>
<sequence length="278" mass="30223">MSETGLHVRVDEGSGPPLVLLHGWSCHGGFFQPQIEALSGRAHVLVPDLPGHGETGSRLPLTIEAAADAVADLIENRNLSDVTLCGWSMGAHVAYSYAERHGTERLRQIVAIDMSPKVLNAPDWPNGSLGGLDAKRNIHVLEAMVPDWPKLAPKVAERIFARGLVTDPELLAFAKQEIGKADPDLLRPMWTSLTAQDFRPFLERLDIPLHLAFGARSALYGAGVHDWHAAHVPDVSLRIFDRSGHCPHLEEADAFNTWLTDLLGKAGQDGEVATSART</sequence>
<dbReference type="EMBL" id="JABFCZ010000024">
    <property type="protein sequence ID" value="MBD1548596.1"/>
    <property type="molecule type" value="Genomic_DNA"/>
</dbReference>
<dbReference type="InterPro" id="IPR050266">
    <property type="entry name" value="AB_hydrolase_sf"/>
</dbReference>
<name>A0A926P229_9HYPH</name>
<keyword evidence="1 3" id="KW-0378">Hydrolase</keyword>
<reference evidence="3" key="1">
    <citation type="submission" date="2020-05" db="EMBL/GenBank/DDBJ databases">
        <title>Identification of trans-AT polyketide cluster in two marine bacteria, producers of a novel glutaramide-containing polyketide sesbanimide D and analogs.</title>
        <authorList>
            <person name="Kacar D."/>
            <person name="Rodriguez P."/>
            <person name="Canedo L."/>
            <person name="Gonzalez E."/>
            <person name="Galan B."/>
            <person name="De La Calle F."/>
            <person name="Garcia J.L."/>
        </authorList>
    </citation>
    <scope>NUCLEOTIDE SEQUENCE</scope>
    <source>
        <strain evidence="3">PHM038</strain>
    </source>
</reference>
<evidence type="ECO:0000313" key="4">
    <source>
        <dbReference type="Proteomes" id="UP000598467"/>
    </source>
</evidence>
<dbReference type="PANTHER" id="PTHR43798">
    <property type="entry name" value="MONOACYLGLYCEROL LIPASE"/>
    <property type="match status" value="1"/>
</dbReference>
<feature type="domain" description="AB hydrolase-1" evidence="2">
    <location>
        <begin position="18"/>
        <end position="256"/>
    </location>
</feature>
<accession>A0A926P229</accession>
<comment type="caution">
    <text evidence="3">The sequence shown here is derived from an EMBL/GenBank/DDBJ whole genome shotgun (WGS) entry which is preliminary data.</text>
</comment>
<organism evidence="3 4">
    <name type="scientific">Roseibium aggregatum</name>
    <dbReference type="NCBI Taxonomy" id="187304"/>
    <lineage>
        <taxon>Bacteria</taxon>
        <taxon>Pseudomonadati</taxon>
        <taxon>Pseudomonadota</taxon>
        <taxon>Alphaproteobacteria</taxon>
        <taxon>Hyphomicrobiales</taxon>
        <taxon>Stappiaceae</taxon>
        <taxon>Roseibium</taxon>
    </lineage>
</organism>
<proteinExistence type="predicted"/>
<protein>
    <submittedName>
        <fullName evidence="3">Alpha/beta hydrolase</fullName>
    </submittedName>
</protein>
<dbReference type="PANTHER" id="PTHR43798:SF31">
    <property type="entry name" value="AB HYDROLASE SUPERFAMILY PROTEIN YCLE"/>
    <property type="match status" value="1"/>
</dbReference>
<gene>
    <name evidence="3" type="ORF">HK439_20220</name>
</gene>
<dbReference type="Pfam" id="PF12697">
    <property type="entry name" value="Abhydrolase_6"/>
    <property type="match status" value="1"/>
</dbReference>